<dbReference type="Pfam" id="PF13860">
    <property type="entry name" value="FlgD_ig"/>
    <property type="match status" value="1"/>
</dbReference>
<comment type="caution">
    <text evidence="2">The sequence shown here is derived from an EMBL/GenBank/DDBJ whole genome shotgun (WGS) entry which is preliminary data.</text>
</comment>
<dbReference type="EMBL" id="NMUJ01000035">
    <property type="protein sequence ID" value="OYV02935.1"/>
    <property type="molecule type" value="Genomic_DNA"/>
</dbReference>
<evidence type="ECO:0000313" key="2">
    <source>
        <dbReference type="EMBL" id="OYV02935.1"/>
    </source>
</evidence>
<feature type="domain" description="FlgD/Vpr Ig-like" evidence="1">
    <location>
        <begin position="687"/>
        <end position="736"/>
    </location>
</feature>
<evidence type="ECO:0000313" key="3">
    <source>
        <dbReference type="Proteomes" id="UP000216312"/>
    </source>
</evidence>
<dbReference type="InterPro" id="IPR025965">
    <property type="entry name" value="FlgD/Vpr_Ig-like"/>
</dbReference>
<dbReference type="Proteomes" id="UP000216312">
    <property type="component" value="Unassembled WGS sequence"/>
</dbReference>
<dbReference type="Gene3D" id="2.60.40.10">
    <property type="entry name" value="Immunoglobulins"/>
    <property type="match status" value="1"/>
</dbReference>
<evidence type="ECO:0000259" key="1">
    <source>
        <dbReference type="Pfam" id="PF13860"/>
    </source>
</evidence>
<accession>A0A257LTE2</accession>
<sequence length="755" mass="85635">MEHHTMGYFDASPKEYIEPNAYSYLDVDLIPPHGFLQLPDVGEWSAKVVLIIPHLFSEDERLDSCWIDFEVKPHDELTVEPPAFELEDMGVTVAPPSCFTDDETLLYHGLTLLQLIFPQMEFGQSYIDYYEELESVYSDLFHSACLVCHRPTINDYGYRELSVDWAAYTSFAPYQYDRAVLVARFPEGITPADIISADGAHVTEVDNRTVLTWYLNAVDKRIWSNFPHKYRDFLPTSVTVTVNDYVLANTSYNVEWLLFLELGPFKDVWHGWDSITSVSDAPWVYDYERWQSEPSTMYWYVVSDKGNIQRVPARTGGKSNNLDTIVVMKGLEHDIFMLDGTELAIPMNAFDTSVTLYVGILGDTMPHPDSLELLSSMYHVEFNGYDQLPNSITLNVPLEDIEEGNLGMFWFNINDSSWIYVPSELNVEASSVIANLPYSGVYAVFRAVEQLPSIPPVELIAPLDGAQIITSRPALCWSDTVTGWQYQLQVAMDSMFSDTLLNTIVYDTEYVIGSPLTLGTYYWRVRRTNCGVGLGWSDIWQFTIVEDSIPPDIEFISPQNYDTTGFMPEIIIMVTDSGTGIDLSTATLTLDTVNVYWWQLTYDNTANTLTYTPDESLHVGIHHIVMQVADYAGNVSVDSLVIYTMGVAETPTLPDKLMLYHSWPNPFTSRTCIKFAIPQVDGCDKPHVTLSIYDITGRLIRTLVDDELSAGYYSVEWHADNDVGQKVTQGIYLCELKLQARGLHTRCTSKLIHIR</sequence>
<proteinExistence type="predicted"/>
<dbReference type="AlphaFoldDB" id="A0A257LTE2"/>
<organism evidence="2 3">
    <name type="scientific">candidate division WOR-3 bacterium 4484_18</name>
    <dbReference type="NCBI Taxonomy" id="2020626"/>
    <lineage>
        <taxon>Bacteria</taxon>
        <taxon>Bacteria division WOR-3</taxon>
    </lineage>
</organism>
<dbReference type="Gene3D" id="2.60.40.4070">
    <property type="match status" value="1"/>
</dbReference>
<gene>
    <name evidence="2" type="ORF">CGW93_03200</name>
</gene>
<protein>
    <recommendedName>
        <fullName evidence="1">FlgD/Vpr Ig-like domain-containing protein</fullName>
    </recommendedName>
</protein>
<reference evidence="3" key="1">
    <citation type="submission" date="2017-07" db="EMBL/GenBank/DDBJ databases">
        <title>Novel pathways for hydrocarbon cycling and metabolic interdependencies in hydrothermal sediment communities.</title>
        <authorList>
            <person name="Dombrowski N."/>
            <person name="Seitz K."/>
            <person name="Teske A."/>
            <person name="Baker B."/>
        </authorList>
    </citation>
    <scope>NUCLEOTIDE SEQUENCE [LARGE SCALE GENOMIC DNA]</scope>
</reference>
<dbReference type="InterPro" id="IPR013783">
    <property type="entry name" value="Ig-like_fold"/>
</dbReference>
<name>A0A257LTE2_UNCW3</name>